<feature type="compositionally biased region" description="Basic and acidic residues" evidence="1">
    <location>
        <begin position="1484"/>
        <end position="1500"/>
    </location>
</feature>
<feature type="compositionally biased region" description="Basic and acidic residues" evidence="1">
    <location>
        <begin position="775"/>
        <end position="788"/>
    </location>
</feature>
<dbReference type="STRING" id="999810.G2YDI3"/>
<dbReference type="EMBL" id="FQ790321">
    <property type="protein sequence ID" value="CCD49831.1"/>
    <property type="molecule type" value="Genomic_DNA"/>
</dbReference>
<feature type="compositionally biased region" description="Basic and acidic residues" evidence="1">
    <location>
        <begin position="1313"/>
        <end position="1326"/>
    </location>
</feature>
<feature type="compositionally biased region" description="Polar residues" evidence="1">
    <location>
        <begin position="927"/>
        <end position="937"/>
    </location>
</feature>
<dbReference type="Proteomes" id="UP000008177">
    <property type="component" value="Unplaced contigs"/>
</dbReference>
<feature type="compositionally biased region" description="Acidic residues" evidence="1">
    <location>
        <begin position="1453"/>
        <end position="1462"/>
    </location>
</feature>
<dbReference type="OrthoDB" id="3561975at2759"/>
<feature type="compositionally biased region" description="Low complexity" evidence="1">
    <location>
        <begin position="1630"/>
        <end position="1661"/>
    </location>
</feature>
<evidence type="ECO:0000313" key="2">
    <source>
        <dbReference type="EMBL" id="CCD49831.1"/>
    </source>
</evidence>
<feature type="compositionally biased region" description="Basic and acidic residues" evidence="1">
    <location>
        <begin position="235"/>
        <end position="248"/>
    </location>
</feature>
<reference evidence="3" key="1">
    <citation type="journal article" date="2011" name="PLoS Genet.">
        <title>Genomic analysis of the necrotrophic fungal pathogens Sclerotinia sclerotiorum and Botrytis cinerea.</title>
        <authorList>
            <person name="Amselem J."/>
            <person name="Cuomo C.A."/>
            <person name="van Kan J.A."/>
            <person name="Viaud M."/>
            <person name="Benito E.P."/>
            <person name="Couloux A."/>
            <person name="Coutinho P.M."/>
            <person name="de Vries R.P."/>
            <person name="Dyer P.S."/>
            <person name="Fillinger S."/>
            <person name="Fournier E."/>
            <person name="Gout L."/>
            <person name="Hahn M."/>
            <person name="Kohn L."/>
            <person name="Lapalu N."/>
            <person name="Plummer K.M."/>
            <person name="Pradier J.M."/>
            <person name="Quevillon E."/>
            <person name="Sharon A."/>
            <person name="Simon A."/>
            <person name="ten Have A."/>
            <person name="Tudzynski B."/>
            <person name="Tudzynski P."/>
            <person name="Wincker P."/>
            <person name="Andrew M."/>
            <person name="Anthouard V."/>
            <person name="Beever R.E."/>
            <person name="Beffa R."/>
            <person name="Benoit I."/>
            <person name="Bouzid O."/>
            <person name="Brault B."/>
            <person name="Chen Z."/>
            <person name="Choquer M."/>
            <person name="Collemare J."/>
            <person name="Cotton P."/>
            <person name="Danchin E.G."/>
            <person name="Da Silva C."/>
            <person name="Gautier A."/>
            <person name="Giraud C."/>
            <person name="Giraud T."/>
            <person name="Gonzalez C."/>
            <person name="Grossetete S."/>
            <person name="Guldener U."/>
            <person name="Henrissat B."/>
            <person name="Howlett B.J."/>
            <person name="Kodira C."/>
            <person name="Kretschmer M."/>
            <person name="Lappartient A."/>
            <person name="Leroch M."/>
            <person name="Levis C."/>
            <person name="Mauceli E."/>
            <person name="Neuveglise C."/>
            <person name="Oeser B."/>
            <person name="Pearson M."/>
            <person name="Poulain J."/>
            <person name="Poussereau N."/>
            <person name="Quesneville H."/>
            <person name="Rascle C."/>
            <person name="Schumacher J."/>
            <person name="Segurens B."/>
            <person name="Sexton A."/>
            <person name="Silva E."/>
            <person name="Sirven C."/>
            <person name="Soanes D.M."/>
            <person name="Talbot N.J."/>
            <person name="Templeton M."/>
            <person name="Yandava C."/>
            <person name="Yarden O."/>
            <person name="Zeng Q."/>
            <person name="Rollins J.A."/>
            <person name="Lebrun M.H."/>
            <person name="Dickman M."/>
        </authorList>
    </citation>
    <scope>NUCLEOTIDE SEQUENCE [LARGE SCALE GENOMIC DNA]</scope>
    <source>
        <strain evidence="3">T4</strain>
    </source>
</reference>
<feature type="compositionally biased region" description="Acidic residues" evidence="1">
    <location>
        <begin position="1149"/>
        <end position="1174"/>
    </location>
</feature>
<feature type="compositionally biased region" description="Basic and acidic residues" evidence="1">
    <location>
        <begin position="673"/>
        <end position="688"/>
    </location>
</feature>
<proteinExistence type="predicted"/>
<feature type="compositionally biased region" description="Basic and acidic residues" evidence="1">
    <location>
        <begin position="1134"/>
        <end position="1148"/>
    </location>
</feature>
<feature type="compositionally biased region" description="Polar residues" evidence="1">
    <location>
        <begin position="1425"/>
        <end position="1436"/>
    </location>
</feature>
<feature type="region of interest" description="Disordered" evidence="1">
    <location>
        <begin position="44"/>
        <end position="439"/>
    </location>
</feature>
<feature type="compositionally biased region" description="Acidic residues" evidence="1">
    <location>
        <begin position="1594"/>
        <end position="1605"/>
    </location>
</feature>
<feature type="region of interest" description="Disordered" evidence="1">
    <location>
        <begin position="451"/>
        <end position="837"/>
    </location>
</feature>
<feature type="compositionally biased region" description="Polar residues" evidence="1">
    <location>
        <begin position="1097"/>
        <end position="1120"/>
    </location>
</feature>
<accession>G2YDI3</accession>
<feature type="compositionally biased region" description="Basic and acidic residues" evidence="1">
    <location>
        <begin position="296"/>
        <end position="314"/>
    </location>
</feature>
<feature type="compositionally biased region" description="Polar residues" evidence="1">
    <location>
        <begin position="127"/>
        <end position="140"/>
    </location>
</feature>
<feature type="compositionally biased region" description="Basic and acidic residues" evidence="1">
    <location>
        <begin position="276"/>
        <end position="287"/>
    </location>
</feature>
<sequence>MNISFCPARTTAIGSNWSSIQTTQWAKPIVLDTSNIKIARYCEGKTDDEDEEEGDGNDNETQDKLKGIPKEPIETKETSDTPLSESEEEDPHSQEEDTSKEEGNEDTHDLEEQPQSPKTDKPLPTTDELTNSKSIESTATPEEDLANDSTEAVPEPESNRNLENPSDPTSDPPDGIPPCVPDAPPSEDIRDVRYALSKIEPHQSHPSNHTVRFADDIVSTSSRSKDKKSKRSSKDKKPPVPEVPRKPESLLSKKTRRSRESSRSTEEVPPEVPDPPLRKHVEPEKHSRGEKRKAKDRKEKGDAKKSRSKGRDASKMALVPILKPSESAIQSDKSIPAENNDDESVQEPLTTSDVVQPVSDPDPPPLSEDNPSENIEAEEIVPVQENLPTQLEEHPNTEETPTSDVPASDDVKEEDEDVPSMQNNQAVSEEHLVTEEAPTVDVLIAEDVKVEDGEIPITEENPAAVAESHVDEEIPVTNETDEVEDDKLTAVNGTEINAEEPSSEVLSGAAVESPINEEESPLPDEHGPLDPEAAGKSSSSEDIPTDAEEVPAPVEEASKPVESVLMSATGEEDPSPLETPTTVDEPQPENGIHPSDEPAILEESAHNDEEVSPHIEHVPGEKIESEPQAELDANEKPIEEESSKEPVSEEASDPSEPISLPVQEPVTIESDAQDEKKEEPNDVNHETLDTPEEVVPDQTGTEDSKDEPPQLTEVETPSPEETGLKSVETLEEVNDHTDEESKPSEETPTETEPNNIDTDILTPEDPAGTTETNELADHVEGSDVKDDVIQELARSSDCDSDDSPAVEISVAGESTEESPEVSPEQESVEPSDDALDVPVTIEKSTQSQEAALVEPGDLEINTKVEELPIESENVQETPVEEEASDKDHSDGAQAIIEGDSTPETSAVIEDAPIDMEESNENSENEKTPITNDQTSIEAENAQKLPESEETPMENEESQEPQANGDIVNQLEKVDLPAAVEDNLEQENISLGDVEDFYESSEDDEIADLLMPEQDPVVIEQASNHPENVPTEDALDEIETKQESPDAAPMTKTDNEIIPVNTEKNLEQPSEESQVESGEEKLCNETQELPASDEHQIENSQDPPQDPNESPAQTAPDNINPESIEELHTNLPPTEHGDEIEVKQLKESDPVESDDEASSWDGDSNDEDSESDNEHEENNSPATEGNGSETASSEEEHLHKTEEISALALDIESNEAPVLSLDSAPKSLDGEDNVQLDETANIDNNNVPIPGEEPVENVPKSVEEDNQLAVTANVGDRDTPVHEEESAETPQISVADNLSESVIEKDTIQPSEDIDIKEVHEPEKEVIENTETSAVESLPVLVSEGEKHIEASEIENPTQELGKDQETPVIEGDTSKSVIEEEEPLHSEEIIDNKETGIPMPEDKSDQSPDAPAVETSEPASEEPSVETTENTPSQEPESLVPEQGAIEVSEISVNEENEPEPVVEDKEPIQSEETVSCEDPNLPIHEEQPVEAHESPAAPEKIEIDEITGDVAAITEKETQTIGDPQPPAEEDNEVVENVEAPVGPESVPTDATPVETAADKEPPVEAPEEEVVLGKDADLESTPMETIPVQEPLSEDIPTEEPLDENPLIGEPAPDAPHTENPAADPIQEGTAEPEPEPTIGEPIPAPAEESTPSESPIEPEASKCPGGFEFISNWALDPLLKAPSENVKLIDIFSTANCPPSEPVVEEEIAPESAPVDTPEEPVIESNPEPESVEIEMSIAYIVLADF</sequence>
<feature type="compositionally biased region" description="Polar residues" evidence="1">
    <location>
        <begin position="159"/>
        <end position="169"/>
    </location>
</feature>
<feature type="region of interest" description="Disordered" evidence="1">
    <location>
        <begin position="1305"/>
        <end position="1500"/>
    </location>
</feature>
<feature type="compositionally biased region" description="Acidic residues" evidence="1">
    <location>
        <begin position="911"/>
        <end position="922"/>
    </location>
</feature>
<feature type="compositionally biased region" description="Basic and acidic residues" evidence="1">
    <location>
        <begin position="61"/>
        <end position="79"/>
    </location>
</feature>
<feature type="compositionally biased region" description="Basic and acidic residues" evidence="1">
    <location>
        <begin position="633"/>
        <end position="647"/>
    </location>
</feature>
<dbReference type="eggNOG" id="ENOG502SP7R">
    <property type="taxonomic scope" value="Eukaryota"/>
</dbReference>
<feature type="compositionally biased region" description="Basic and acidic residues" evidence="1">
    <location>
        <begin position="1383"/>
        <end position="1406"/>
    </location>
</feature>
<feature type="compositionally biased region" description="Acidic residues" evidence="1">
    <location>
        <begin position="46"/>
        <end position="60"/>
    </location>
</feature>
<feature type="region of interest" description="Disordered" evidence="1">
    <location>
        <begin position="865"/>
        <end position="977"/>
    </location>
</feature>
<feature type="region of interest" description="Disordered" evidence="1">
    <location>
        <begin position="1518"/>
        <end position="1666"/>
    </location>
</feature>
<feature type="compositionally biased region" description="Polar residues" evidence="1">
    <location>
        <begin position="1180"/>
        <end position="1190"/>
    </location>
</feature>
<evidence type="ECO:0000256" key="1">
    <source>
        <dbReference type="SAM" id="MobiDB-lite"/>
    </source>
</evidence>
<dbReference type="HOGENOM" id="CLU_000953_0_0_1"/>
<feature type="compositionally biased region" description="Basic and acidic residues" evidence="1">
    <location>
        <begin position="1274"/>
        <end position="1283"/>
    </location>
</feature>
<feature type="compositionally biased region" description="Basic and acidic residues" evidence="1">
    <location>
        <begin position="603"/>
        <end position="625"/>
    </location>
</feature>
<feature type="compositionally biased region" description="Basic and acidic residues" evidence="1">
    <location>
        <begin position="1193"/>
        <end position="1202"/>
    </location>
</feature>
<feature type="region of interest" description="Disordered" evidence="1">
    <location>
        <begin position="1702"/>
        <end position="1733"/>
    </location>
</feature>
<feature type="compositionally biased region" description="Polar residues" evidence="1">
    <location>
        <begin position="1235"/>
        <end position="1246"/>
    </location>
</feature>
<gene>
    <name evidence="2" type="ORF">BofuT4_P095390.1</name>
</gene>
<evidence type="ECO:0000313" key="3">
    <source>
        <dbReference type="Proteomes" id="UP000008177"/>
    </source>
</evidence>
<feature type="region of interest" description="Disordered" evidence="1">
    <location>
        <begin position="1014"/>
        <end position="1291"/>
    </location>
</feature>
<feature type="compositionally biased region" description="Acidic residues" evidence="1">
    <location>
        <begin position="947"/>
        <end position="958"/>
    </location>
</feature>
<feature type="compositionally biased region" description="Acidic residues" evidence="1">
    <location>
        <begin position="826"/>
        <end position="835"/>
    </location>
</feature>
<feature type="compositionally biased region" description="Basic residues" evidence="1">
    <location>
        <begin position="225"/>
        <end position="234"/>
    </location>
</feature>
<protein>
    <submittedName>
        <fullName evidence="2">Uncharacterized protein</fullName>
    </submittedName>
</protein>
<feature type="compositionally biased region" description="Basic and acidic residues" evidence="1">
    <location>
        <begin position="91"/>
        <end position="111"/>
    </location>
</feature>
<feature type="compositionally biased region" description="Pro residues" evidence="1">
    <location>
        <begin position="170"/>
        <end position="184"/>
    </location>
</feature>
<name>G2YDI3_BOTF4</name>
<dbReference type="InParanoid" id="G2YDI3"/>
<organism evidence="2 3">
    <name type="scientific">Botryotinia fuckeliana (strain T4)</name>
    <name type="common">Noble rot fungus</name>
    <name type="synonym">Botrytis cinerea</name>
    <dbReference type="NCBI Taxonomy" id="999810"/>
    <lineage>
        <taxon>Eukaryota</taxon>
        <taxon>Fungi</taxon>
        <taxon>Dikarya</taxon>
        <taxon>Ascomycota</taxon>
        <taxon>Pezizomycotina</taxon>
        <taxon>Leotiomycetes</taxon>
        <taxon>Helotiales</taxon>
        <taxon>Sclerotiniaceae</taxon>
        <taxon>Botrytis</taxon>
    </lineage>
</organism>
<feature type="compositionally biased region" description="Basic and acidic residues" evidence="1">
    <location>
        <begin position="733"/>
        <end position="745"/>
    </location>
</feature>
<feature type="compositionally biased region" description="Basic and acidic residues" evidence="1">
    <location>
        <begin position="187"/>
        <end position="203"/>
    </location>
</feature>